<dbReference type="EMBL" id="JAEINI020000003">
    <property type="protein sequence ID" value="MCB5226523.1"/>
    <property type="molecule type" value="Genomic_DNA"/>
</dbReference>
<dbReference type="PANTHER" id="PTHR10285">
    <property type="entry name" value="URIDINE KINASE"/>
    <property type="match status" value="1"/>
</dbReference>
<dbReference type="PRINTS" id="PR00988">
    <property type="entry name" value="URIDINKINASE"/>
</dbReference>
<evidence type="ECO:0000313" key="2">
    <source>
        <dbReference type="EMBL" id="MCB5226523.1"/>
    </source>
</evidence>
<keyword evidence="2" id="KW-0808">Transferase</keyword>
<organism evidence="2 3">
    <name type="scientific">Alishewanella maricola</name>
    <dbReference type="NCBI Taxonomy" id="2795740"/>
    <lineage>
        <taxon>Bacteria</taxon>
        <taxon>Pseudomonadati</taxon>
        <taxon>Pseudomonadota</taxon>
        <taxon>Gammaproteobacteria</taxon>
        <taxon>Alteromonadales</taxon>
        <taxon>Alteromonadaceae</taxon>
        <taxon>Alishewanella</taxon>
    </lineage>
</organism>
<proteinExistence type="predicted"/>
<evidence type="ECO:0000259" key="1">
    <source>
        <dbReference type="Pfam" id="PF00005"/>
    </source>
</evidence>
<dbReference type="SUPFAM" id="SSF52540">
    <property type="entry name" value="P-loop containing nucleoside triphosphate hydrolases"/>
    <property type="match status" value="1"/>
</dbReference>
<evidence type="ECO:0000313" key="3">
    <source>
        <dbReference type="Proteomes" id="UP000633814"/>
    </source>
</evidence>
<comment type="caution">
    <text evidence="2">The sequence shown here is derived from an EMBL/GenBank/DDBJ whole genome shotgun (WGS) entry which is preliminary data.</text>
</comment>
<dbReference type="InterPro" id="IPR027417">
    <property type="entry name" value="P-loop_NTPase"/>
</dbReference>
<keyword evidence="3" id="KW-1185">Reference proteome</keyword>
<name>A0ABS8C2H7_9ALTE</name>
<dbReference type="RefSeq" id="WP_226750614.1">
    <property type="nucleotide sequence ID" value="NZ_JAEINI020000003.1"/>
</dbReference>
<sequence>MDVSALLKQLPVATQPAYRQVLQLLLQQIIPLARPLVLGISGAQGSGKSTLAKMLCGLLQQQGISAATVSLDDYYLSQHARRQLAAQVHPLLAQRGVPGTHDIHKALADVQAVLAGQAVALPQFDKAMDDRLADLPKQQFDVLIVEGWCLGVEAEAAEVLAQPVNDFEAAADAKGVWRSYVNQQLAGSYAELWAFLQPLIWLKAPDWFSVCRWRAQQEQQLWQQRGKGMSATELAAFMLPFQRLTQASWQQLPTRANYTIVLNEAQQPLLSPGGCW</sequence>
<reference evidence="2 3" key="1">
    <citation type="submission" date="2021-10" db="EMBL/GenBank/DDBJ databases">
        <title>Alishewanella koreense sp. nov. isolated from seawater of southwestern coast in South Korea and the proposal for the reclassification of Rheinheimera perlucida and Rheinheimera tuosuensis as Arsukibacterium perlucida and Arsukibacterium tuosuensis.</title>
        <authorList>
            <person name="Kim K.H."/>
            <person name="Ruan W."/>
            <person name="Kim K.R."/>
            <person name="Baek J.H."/>
            <person name="Jeon C.O."/>
        </authorList>
    </citation>
    <scope>NUCLEOTIDE SEQUENCE [LARGE SCALE GENOMIC DNA]</scope>
    <source>
        <strain evidence="2 3">16-MA</strain>
    </source>
</reference>
<dbReference type="Proteomes" id="UP000633814">
    <property type="component" value="Unassembled WGS sequence"/>
</dbReference>
<dbReference type="GO" id="GO:0016301">
    <property type="term" value="F:kinase activity"/>
    <property type="evidence" value="ECO:0007669"/>
    <property type="project" value="UniProtKB-KW"/>
</dbReference>
<protein>
    <submittedName>
        <fullName evidence="2">Kinase</fullName>
    </submittedName>
</protein>
<keyword evidence="2" id="KW-0418">Kinase</keyword>
<gene>
    <name evidence="2" type="ORF">JAO78_006810</name>
</gene>
<dbReference type="InterPro" id="IPR003439">
    <property type="entry name" value="ABC_transporter-like_ATP-bd"/>
</dbReference>
<dbReference type="Gene3D" id="3.40.50.300">
    <property type="entry name" value="P-loop containing nucleotide triphosphate hydrolases"/>
    <property type="match status" value="1"/>
</dbReference>
<accession>A0ABS8C2H7</accession>
<dbReference type="Pfam" id="PF00005">
    <property type="entry name" value="ABC_tran"/>
    <property type="match status" value="1"/>
</dbReference>
<feature type="domain" description="ABC transporter" evidence="1">
    <location>
        <begin position="37"/>
        <end position="92"/>
    </location>
</feature>